<evidence type="ECO:0000313" key="1">
    <source>
        <dbReference type="EMBL" id="MBM7634197.1"/>
    </source>
</evidence>
<sequence length="87" mass="10236">MKKVKVEVARKERSDKKTRVNAALNQDTHEKLKKLAISCDMPKTILAAHMIEFVVNHPDLIKFYQDQFNTDDQYRIRPINQGGKIYY</sequence>
<evidence type="ECO:0008006" key="3">
    <source>
        <dbReference type="Google" id="ProtNLM"/>
    </source>
</evidence>
<reference evidence="1 2" key="1">
    <citation type="submission" date="2021-01" db="EMBL/GenBank/DDBJ databases">
        <title>Genomic Encyclopedia of Type Strains, Phase IV (KMG-IV): sequencing the most valuable type-strain genomes for metagenomic binning, comparative biology and taxonomic classification.</title>
        <authorList>
            <person name="Goeker M."/>
        </authorList>
    </citation>
    <scope>NUCLEOTIDE SEQUENCE [LARGE SCALE GENOMIC DNA]</scope>
    <source>
        <strain evidence="1 2">DSM 25540</strain>
    </source>
</reference>
<accession>A0ABS2PG21</accession>
<evidence type="ECO:0000313" key="2">
    <source>
        <dbReference type="Proteomes" id="UP000741863"/>
    </source>
</evidence>
<organism evidence="1 2">
    <name type="scientific">Geomicrobium sediminis</name>
    <dbReference type="NCBI Taxonomy" id="1347788"/>
    <lineage>
        <taxon>Bacteria</taxon>
        <taxon>Bacillati</taxon>
        <taxon>Bacillota</taxon>
        <taxon>Bacilli</taxon>
        <taxon>Bacillales</taxon>
        <taxon>Geomicrobium</taxon>
    </lineage>
</organism>
<gene>
    <name evidence="1" type="ORF">JOD17_003299</name>
</gene>
<dbReference type="Proteomes" id="UP000741863">
    <property type="component" value="Unassembled WGS sequence"/>
</dbReference>
<keyword evidence="2" id="KW-1185">Reference proteome</keyword>
<protein>
    <recommendedName>
        <fullName evidence="3">CopG family transcriptional regulator</fullName>
    </recommendedName>
</protein>
<proteinExistence type="predicted"/>
<dbReference type="RefSeq" id="WP_204698977.1">
    <property type="nucleotide sequence ID" value="NZ_JAFBEC010000010.1"/>
</dbReference>
<comment type="caution">
    <text evidence="1">The sequence shown here is derived from an EMBL/GenBank/DDBJ whole genome shotgun (WGS) entry which is preliminary data.</text>
</comment>
<dbReference type="EMBL" id="JAFBEC010000010">
    <property type="protein sequence ID" value="MBM7634197.1"/>
    <property type="molecule type" value="Genomic_DNA"/>
</dbReference>
<name>A0ABS2PG21_9BACL</name>